<keyword evidence="1" id="KW-0812">Transmembrane</keyword>
<name>A0A7J7L302_9MAGN</name>
<sequence length="80" mass="9752">MFHHDLPTLNWSEKTPIMTITLLQLSSLYLKFSLHRFVEFWHQFSLFFPYIFANSPFLNLYLTNFKFYPIFQDLQEIKGV</sequence>
<gene>
    <name evidence="2" type="ORF">GIB67_030775</name>
</gene>
<proteinExistence type="predicted"/>
<comment type="caution">
    <text evidence="2">The sequence shown here is derived from an EMBL/GenBank/DDBJ whole genome shotgun (WGS) entry which is preliminary data.</text>
</comment>
<evidence type="ECO:0000313" key="2">
    <source>
        <dbReference type="EMBL" id="KAF6137011.1"/>
    </source>
</evidence>
<keyword evidence="1" id="KW-0472">Membrane</keyword>
<keyword evidence="3" id="KW-1185">Reference proteome</keyword>
<evidence type="ECO:0000256" key="1">
    <source>
        <dbReference type="SAM" id="Phobius"/>
    </source>
</evidence>
<evidence type="ECO:0000313" key="3">
    <source>
        <dbReference type="Proteomes" id="UP000541444"/>
    </source>
</evidence>
<protein>
    <submittedName>
        <fullName evidence="2">Uncharacterized protein</fullName>
    </submittedName>
</protein>
<dbReference type="Proteomes" id="UP000541444">
    <property type="component" value="Unassembled WGS sequence"/>
</dbReference>
<accession>A0A7J7L302</accession>
<dbReference type="AlphaFoldDB" id="A0A7J7L302"/>
<dbReference type="EMBL" id="JACGCM010002660">
    <property type="protein sequence ID" value="KAF6137011.1"/>
    <property type="molecule type" value="Genomic_DNA"/>
</dbReference>
<reference evidence="2 3" key="1">
    <citation type="journal article" date="2020" name="IScience">
        <title>Genome Sequencing of the Endangered Kingdonia uniflora (Circaeasteraceae, Ranunculales) Reveals Potential Mechanisms of Evolutionary Specialization.</title>
        <authorList>
            <person name="Sun Y."/>
            <person name="Deng T."/>
            <person name="Zhang A."/>
            <person name="Moore M.J."/>
            <person name="Landis J.B."/>
            <person name="Lin N."/>
            <person name="Zhang H."/>
            <person name="Zhang X."/>
            <person name="Huang J."/>
            <person name="Zhang X."/>
            <person name="Sun H."/>
            <person name="Wang H."/>
        </authorList>
    </citation>
    <scope>NUCLEOTIDE SEQUENCE [LARGE SCALE GENOMIC DNA]</scope>
    <source>
        <strain evidence="2">TB1705</strain>
        <tissue evidence="2">Leaf</tissue>
    </source>
</reference>
<feature type="transmembrane region" description="Helical" evidence="1">
    <location>
        <begin position="44"/>
        <end position="62"/>
    </location>
</feature>
<organism evidence="2 3">
    <name type="scientific">Kingdonia uniflora</name>
    <dbReference type="NCBI Taxonomy" id="39325"/>
    <lineage>
        <taxon>Eukaryota</taxon>
        <taxon>Viridiplantae</taxon>
        <taxon>Streptophyta</taxon>
        <taxon>Embryophyta</taxon>
        <taxon>Tracheophyta</taxon>
        <taxon>Spermatophyta</taxon>
        <taxon>Magnoliopsida</taxon>
        <taxon>Ranunculales</taxon>
        <taxon>Circaeasteraceae</taxon>
        <taxon>Kingdonia</taxon>
    </lineage>
</organism>
<keyword evidence="1" id="KW-1133">Transmembrane helix</keyword>